<comment type="caution">
    <text evidence="4">The sequence shown here is derived from an EMBL/GenBank/DDBJ whole genome shotgun (WGS) entry which is preliminary data.</text>
</comment>
<reference evidence="4 5" key="1">
    <citation type="submission" date="2024-02" db="EMBL/GenBank/DDBJ databases">
        <authorList>
            <person name="Chen Y."/>
            <person name="Shah S."/>
            <person name="Dougan E. K."/>
            <person name="Thang M."/>
            <person name="Chan C."/>
        </authorList>
    </citation>
    <scope>NUCLEOTIDE SEQUENCE [LARGE SCALE GENOMIC DNA]</scope>
</reference>
<dbReference type="Pfam" id="PF00076">
    <property type="entry name" value="RRM_1"/>
    <property type="match status" value="1"/>
</dbReference>
<gene>
    <name evidence="4" type="ORF">CCMP2556_LOCUS7371</name>
</gene>
<dbReference type="SUPFAM" id="SSF54928">
    <property type="entry name" value="RNA-binding domain, RBD"/>
    <property type="match status" value="1"/>
</dbReference>
<dbReference type="InterPro" id="IPR000504">
    <property type="entry name" value="RRM_dom"/>
</dbReference>
<sequence length="633" mass="70334">MEDTKRPVFGAEAERIGTRLDEATDEFLKETKSCRALQIPPGQDQLTAMEHHDPSVPSRAMAPKRKKRAAGKPKTAEPELPPELQVSMGSVGEPEIIEGSSDAELSSYSDGESAKSAEVSGQVKEMLNKVQLEKALAAEPEKLKKPKKPRVVEEAPKAGRRDGQIYLSQLPFSVTAEVLRGDFEKFGALRLFYFHRDADGKFLGTACLFYEDPAVADKVILLDGINYKGRWIRVRRRQPRNKGPKGAGRGATTGDGKMEEEMVPGAEPGTEEPDAEGGKKKKRRLMKGKIATLSWTRFVRKIDDLSYVAYLGINLQLEPELSWVAREMLAAPMPPQAEMKVSKAGNQTDVGGGFAVGRSARKEMRDASRDQFWGEFYGGRDAEYESAGVCYFHDLINDYYTIEHPLTQRYLKVLERQRLDLLCLRTKPQLGALVPGQGAMVRLAVVLLGILGSTAQELCLDDGVPESQRVYIQERGGGSYRWVGMELVPALAGCTDFNDARRTTIHVSMDSWIGSYSSMQNSFAAEYPQIAAEDLGSMGYSGQQSIFVSQAVHTAARKYFDSVHDVDLSELAMCNVTDMINNNMMKDYLNYSRDTEGVELQVVGWPSVDEDHTTLEHMARIRAATLSDRYRCE</sequence>
<name>A0ABP0IQ88_9DINO</name>
<keyword evidence="5" id="KW-1185">Reference proteome</keyword>
<proteinExistence type="predicted"/>
<evidence type="ECO:0000313" key="4">
    <source>
        <dbReference type="EMBL" id="CAK9003672.1"/>
    </source>
</evidence>
<feature type="compositionally biased region" description="Basic residues" evidence="2">
    <location>
        <begin position="62"/>
        <end position="71"/>
    </location>
</feature>
<evidence type="ECO:0000259" key="3">
    <source>
        <dbReference type="PROSITE" id="PS50102"/>
    </source>
</evidence>
<accession>A0ABP0IQ88</accession>
<dbReference type="SMART" id="SM00360">
    <property type="entry name" value="RRM"/>
    <property type="match status" value="1"/>
</dbReference>
<dbReference type="EMBL" id="CAXAMN010003269">
    <property type="protein sequence ID" value="CAK9003672.1"/>
    <property type="molecule type" value="Genomic_DNA"/>
</dbReference>
<dbReference type="PROSITE" id="PS50102">
    <property type="entry name" value="RRM"/>
    <property type="match status" value="1"/>
</dbReference>
<dbReference type="Gene3D" id="3.30.70.330">
    <property type="match status" value="1"/>
</dbReference>
<dbReference type="CDD" id="cd00590">
    <property type="entry name" value="RRM_SF"/>
    <property type="match status" value="1"/>
</dbReference>
<keyword evidence="1" id="KW-0694">RNA-binding</keyword>
<dbReference type="Proteomes" id="UP001642484">
    <property type="component" value="Unassembled WGS sequence"/>
</dbReference>
<dbReference type="InterPro" id="IPR012677">
    <property type="entry name" value="Nucleotide-bd_a/b_plait_sf"/>
</dbReference>
<feature type="region of interest" description="Disordered" evidence="2">
    <location>
        <begin position="236"/>
        <end position="283"/>
    </location>
</feature>
<organism evidence="4 5">
    <name type="scientific">Durusdinium trenchii</name>
    <dbReference type="NCBI Taxonomy" id="1381693"/>
    <lineage>
        <taxon>Eukaryota</taxon>
        <taxon>Sar</taxon>
        <taxon>Alveolata</taxon>
        <taxon>Dinophyceae</taxon>
        <taxon>Suessiales</taxon>
        <taxon>Symbiodiniaceae</taxon>
        <taxon>Durusdinium</taxon>
    </lineage>
</organism>
<protein>
    <recommendedName>
        <fullName evidence="3">RRM domain-containing protein</fullName>
    </recommendedName>
</protein>
<feature type="domain" description="RRM" evidence="3">
    <location>
        <begin position="163"/>
        <end position="239"/>
    </location>
</feature>
<evidence type="ECO:0000256" key="1">
    <source>
        <dbReference type="PROSITE-ProRule" id="PRU00176"/>
    </source>
</evidence>
<evidence type="ECO:0000313" key="5">
    <source>
        <dbReference type="Proteomes" id="UP001642484"/>
    </source>
</evidence>
<dbReference type="InterPro" id="IPR035979">
    <property type="entry name" value="RBD_domain_sf"/>
</dbReference>
<feature type="region of interest" description="Disordered" evidence="2">
    <location>
        <begin position="35"/>
        <end position="86"/>
    </location>
</feature>
<feature type="region of interest" description="Disordered" evidence="2">
    <location>
        <begin position="139"/>
        <end position="158"/>
    </location>
</feature>
<evidence type="ECO:0000256" key="2">
    <source>
        <dbReference type="SAM" id="MobiDB-lite"/>
    </source>
</evidence>